<evidence type="ECO:0000313" key="5">
    <source>
        <dbReference type="EMBL" id="KAA8900023.1"/>
    </source>
</evidence>
<protein>
    <submittedName>
        <fullName evidence="5">Glycosyl transferase family group 2-domain-containing protein</fullName>
    </submittedName>
</protein>
<name>A0A5J5EQ52_9PEZI</name>
<dbReference type="InterPro" id="IPR057688">
    <property type="entry name" value="DUF7928"/>
</dbReference>
<keyword evidence="2" id="KW-0812">Transmembrane</keyword>
<dbReference type="PANTHER" id="PTHR35408">
    <property type="entry name" value="CHROMOSOME 15, WHOLE GENOME SHOTGUN SEQUENCE"/>
    <property type="match status" value="1"/>
</dbReference>
<evidence type="ECO:0000313" key="6">
    <source>
        <dbReference type="Proteomes" id="UP000326924"/>
    </source>
</evidence>
<feature type="transmembrane region" description="Helical" evidence="2">
    <location>
        <begin position="851"/>
        <end position="871"/>
    </location>
</feature>
<feature type="transmembrane region" description="Helical" evidence="2">
    <location>
        <begin position="821"/>
        <end position="839"/>
    </location>
</feature>
<evidence type="ECO:0000256" key="1">
    <source>
        <dbReference type="SAM" id="MobiDB-lite"/>
    </source>
</evidence>
<dbReference type="EMBL" id="VXIS01000160">
    <property type="protein sequence ID" value="KAA8900023.1"/>
    <property type="molecule type" value="Genomic_DNA"/>
</dbReference>
<comment type="caution">
    <text evidence="5">The sequence shown here is derived from an EMBL/GenBank/DDBJ whole genome shotgun (WGS) entry which is preliminary data.</text>
</comment>
<keyword evidence="2" id="KW-0472">Membrane</keyword>
<dbReference type="Pfam" id="PF13632">
    <property type="entry name" value="Glyco_trans_2_3"/>
    <property type="match status" value="1"/>
</dbReference>
<feature type="compositionally biased region" description="Basic and acidic residues" evidence="1">
    <location>
        <begin position="1"/>
        <end position="26"/>
    </location>
</feature>
<dbReference type="Gene3D" id="3.90.550.10">
    <property type="entry name" value="Spore Coat Polysaccharide Biosynthesis Protein SpsA, Chain A"/>
    <property type="match status" value="1"/>
</dbReference>
<dbReference type="InParanoid" id="A0A5J5EQ52"/>
<accession>A0A5J5EQ52</accession>
<feature type="transmembrane region" description="Helical" evidence="2">
    <location>
        <begin position="687"/>
        <end position="714"/>
    </location>
</feature>
<keyword evidence="2" id="KW-1133">Transmembrane helix</keyword>
<evidence type="ECO:0000259" key="3">
    <source>
        <dbReference type="Pfam" id="PF13632"/>
    </source>
</evidence>
<dbReference type="InterPro" id="IPR001173">
    <property type="entry name" value="Glyco_trans_2-like"/>
</dbReference>
<gene>
    <name evidence="5" type="ORF">FN846DRAFT_815653</name>
</gene>
<dbReference type="AlphaFoldDB" id="A0A5J5EQ52"/>
<reference evidence="5 6" key="1">
    <citation type="submission" date="2019-09" db="EMBL/GenBank/DDBJ databases">
        <title>Draft genome of the ectomycorrhizal ascomycete Sphaerosporella brunnea.</title>
        <authorList>
            <consortium name="DOE Joint Genome Institute"/>
            <person name="Benucci G.M."/>
            <person name="Marozzi G."/>
            <person name="Antonielli L."/>
            <person name="Sanchez S."/>
            <person name="Marco P."/>
            <person name="Wang X."/>
            <person name="Falini L.B."/>
            <person name="Barry K."/>
            <person name="Haridas S."/>
            <person name="Lipzen A."/>
            <person name="Labutti K."/>
            <person name="Grigoriev I.V."/>
            <person name="Murat C."/>
            <person name="Martin F."/>
            <person name="Albertini E."/>
            <person name="Donnini D."/>
            <person name="Bonito G."/>
        </authorList>
    </citation>
    <scope>NUCLEOTIDE SEQUENCE [LARGE SCALE GENOMIC DNA]</scope>
    <source>
        <strain evidence="5 6">Sb_GMNB300</strain>
    </source>
</reference>
<dbReference type="InterPro" id="IPR029044">
    <property type="entry name" value="Nucleotide-diphossugar_trans"/>
</dbReference>
<sequence length="880" mass="99186">MGLKDYFRNKKAEGKEAAKDAEKTAGEVEGMQLPPPIGALSGNTSGVISSNSSGFIDDIKHEVMVNYLFQQQTAMMWGNPADRNNFYGAAAAAGSEEGVLLRKSRGHYLSCPQELARNKFAEACNALNVQVAMTVNSRVVKTFLQWLPDAVDVPLLNGLRIQILPTMADLARARKYQFAAFIADTSLLVVWDDDALNIIARAKQIESELMQIVWKVPTGDEDDEAKEARLAQASVEEIIDEETGELGYRERRPTMLWNTILVSFTIMLVLCMLGAGYRQIAIETAVDGNYVRMAFIALTPVQVFFTLFFAQVIIGCLAQCFGPVSQLTINSKYYSAKPPPRIRTLTLPHVTIQCPVYKEGLEAVIAPTVRSIKQAISTYELQGGTANIFMNDDGLQLISPEERQARIDFYTDHNIGWVARPKHGENGFLRRGKFKKASNMNFALMISCKVEEKLAEIERDEAWTQAHEAEAYERCLKEVLEEDGRAWADGNIRVGDYILLIDSDTRVPSDCLLDAASEMERSPEVGIMQFNSGVMQVVNHYFENGITFFTNLIYTAIRYTVANGDVAPFVGHNAILRWSAVQQVSYTDEDGYEKFWSESHVSEDFDMSLRLQCNGYTIRLAAYTGDGFKEGVSLTVYDELARWEKYAYGCNELLFHPIRFWPIRGPFTPLFRRFLFSNIRFTSKITIISYIGTYYAIGAAWIMTTANYFAVGWFNGYLDKYYIDSWKVWFSIVIVFNLLGNVALAVMRYRIGERTFIGSLFENFKWVFLLAIFLGGLSLHVSQALLAHMFEVNMTWGATSKEVEYSNFFIEVPKVLKKFKFSFAFSSLAIVAMIILATASFVPPTWQIRDFVAILPMATVAGSHMLLPIALNPALMTFQW</sequence>
<feature type="transmembrane region" description="Helical" evidence="2">
    <location>
        <begin position="726"/>
        <end position="746"/>
    </location>
</feature>
<proteinExistence type="predicted"/>
<feature type="domain" description="DUF7928" evidence="4">
    <location>
        <begin position="59"/>
        <end position="222"/>
    </location>
</feature>
<dbReference type="SUPFAM" id="SSF53448">
    <property type="entry name" value="Nucleotide-diphospho-sugar transferases"/>
    <property type="match status" value="1"/>
</dbReference>
<feature type="transmembrane region" description="Helical" evidence="2">
    <location>
        <begin position="766"/>
        <end position="786"/>
    </location>
</feature>
<feature type="transmembrane region" description="Helical" evidence="2">
    <location>
        <begin position="295"/>
        <end position="318"/>
    </location>
</feature>
<feature type="domain" description="Glycosyltransferase 2-like" evidence="3">
    <location>
        <begin position="497"/>
        <end position="708"/>
    </location>
</feature>
<keyword evidence="5" id="KW-0808">Transferase</keyword>
<dbReference type="PANTHER" id="PTHR35408:SF3">
    <property type="entry name" value="GLYCOSYLTRANSFERASE 2-LIKE DOMAIN-CONTAINING PROTEIN"/>
    <property type="match status" value="1"/>
</dbReference>
<dbReference type="Pfam" id="PF25550">
    <property type="entry name" value="DUF7928"/>
    <property type="match status" value="1"/>
</dbReference>
<dbReference type="OrthoDB" id="38531at2759"/>
<evidence type="ECO:0000256" key="2">
    <source>
        <dbReference type="SAM" id="Phobius"/>
    </source>
</evidence>
<keyword evidence="6" id="KW-1185">Reference proteome</keyword>
<evidence type="ECO:0000259" key="4">
    <source>
        <dbReference type="Pfam" id="PF25550"/>
    </source>
</evidence>
<organism evidence="5 6">
    <name type="scientific">Sphaerosporella brunnea</name>
    <dbReference type="NCBI Taxonomy" id="1250544"/>
    <lineage>
        <taxon>Eukaryota</taxon>
        <taxon>Fungi</taxon>
        <taxon>Dikarya</taxon>
        <taxon>Ascomycota</taxon>
        <taxon>Pezizomycotina</taxon>
        <taxon>Pezizomycetes</taxon>
        <taxon>Pezizales</taxon>
        <taxon>Pyronemataceae</taxon>
        <taxon>Sphaerosporella</taxon>
    </lineage>
</organism>
<dbReference type="Proteomes" id="UP000326924">
    <property type="component" value="Unassembled WGS sequence"/>
</dbReference>
<dbReference type="GO" id="GO:0016740">
    <property type="term" value="F:transferase activity"/>
    <property type="evidence" value="ECO:0007669"/>
    <property type="project" value="UniProtKB-KW"/>
</dbReference>
<feature type="region of interest" description="Disordered" evidence="1">
    <location>
        <begin position="1"/>
        <end position="35"/>
    </location>
</feature>
<feature type="transmembrane region" description="Helical" evidence="2">
    <location>
        <begin position="255"/>
        <end position="275"/>
    </location>
</feature>